<accession>A0ABV7L0K8</accession>
<dbReference type="Pfam" id="PF06776">
    <property type="entry name" value="IalB"/>
    <property type="match status" value="1"/>
</dbReference>
<reference evidence="2" key="1">
    <citation type="journal article" date="2019" name="Int. J. Syst. Evol. Microbiol.">
        <title>The Global Catalogue of Microorganisms (GCM) 10K type strain sequencing project: providing services to taxonomists for standard genome sequencing and annotation.</title>
        <authorList>
            <consortium name="The Broad Institute Genomics Platform"/>
            <consortium name="The Broad Institute Genome Sequencing Center for Infectious Disease"/>
            <person name="Wu L."/>
            <person name="Ma J."/>
        </authorList>
    </citation>
    <scope>NUCLEOTIDE SEQUENCE [LARGE SCALE GENOMIC DNA]</scope>
    <source>
        <strain evidence="2">KCTC 42964</strain>
    </source>
</reference>
<evidence type="ECO:0000313" key="2">
    <source>
        <dbReference type="Proteomes" id="UP001595528"/>
    </source>
</evidence>
<keyword evidence="2" id="KW-1185">Reference proteome</keyword>
<evidence type="ECO:0000313" key="1">
    <source>
        <dbReference type="EMBL" id="MFC3228188.1"/>
    </source>
</evidence>
<sequence length="190" mass="20230">MGGTMTLGVETKRPAPPVARAAAGLAAGLLLAGMILAGPVLAQQPAPKRLGSFQDWTAYEYQEAGEKVCFILSRPTRKNGAERSRGDAYVMVTYRTADKVRDEVSVNFGATLKEKSQAQMQIGGTKVPMVTDRDTAWTTNPGQDKVAVDAMVRGADMQISAVTSKGTQIDDTYSLMGVTAARKAITDACR</sequence>
<dbReference type="InterPro" id="IPR010642">
    <property type="entry name" value="Invasion_prot_B"/>
</dbReference>
<dbReference type="InterPro" id="IPR038696">
    <property type="entry name" value="IalB_sf"/>
</dbReference>
<organism evidence="1 2">
    <name type="scientific">Marinibaculum pumilum</name>
    <dbReference type="NCBI Taxonomy" id="1766165"/>
    <lineage>
        <taxon>Bacteria</taxon>
        <taxon>Pseudomonadati</taxon>
        <taxon>Pseudomonadota</taxon>
        <taxon>Alphaproteobacteria</taxon>
        <taxon>Rhodospirillales</taxon>
        <taxon>Rhodospirillaceae</taxon>
        <taxon>Marinibaculum</taxon>
    </lineage>
</organism>
<comment type="caution">
    <text evidence="1">The sequence shown here is derived from an EMBL/GenBank/DDBJ whole genome shotgun (WGS) entry which is preliminary data.</text>
</comment>
<proteinExistence type="predicted"/>
<dbReference type="Gene3D" id="2.60.40.1880">
    <property type="entry name" value="Invasion associated locus B (IalB) protein"/>
    <property type="match status" value="1"/>
</dbReference>
<dbReference type="EMBL" id="JBHRTR010000028">
    <property type="protein sequence ID" value="MFC3228188.1"/>
    <property type="molecule type" value="Genomic_DNA"/>
</dbReference>
<gene>
    <name evidence="1" type="ORF">ACFOGJ_13165</name>
</gene>
<name>A0ABV7L0K8_9PROT</name>
<protein>
    <submittedName>
        <fullName evidence="1">Invasion associated locus B family protein</fullName>
    </submittedName>
</protein>
<dbReference type="Proteomes" id="UP001595528">
    <property type="component" value="Unassembled WGS sequence"/>
</dbReference>
<dbReference type="RefSeq" id="WP_379901070.1">
    <property type="nucleotide sequence ID" value="NZ_JBHRTR010000028.1"/>
</dbReference>